<protein>
    <submittedName>
        <fullName evidence="8">Uncharacterized protein</fullName>
    </submittedName>
</protein>
<evidence type="ECO:0000256" key="7">
    <source>
        <dbReference type="SAM" id="Phobius"/>
    </source>
</evidence>
<evidence type="ECO:0000256" key="4">
    <source>
        <dbReference type="ARBA" id="ARBA00023136"/>
    </source>
</evidence>
<dbReference type="EMBL" id="VAHF01000008">
    <property type="protein sequence ID" value="TXG57355.1"/>
    <property type="molecule type" value="Genomic_DNA"/>
</dbReference>
<keyword evidence="4 7" id="KW-0472">Membrane</keyword>
<evidence type="ECO:0000256" key="5">
    <source>
        <dbReference type="ARBA" id="ARBA00023180"/>
    </source>
</evidence>
<evidence type="ECO:0000313" key="8">
    <source>
        <dbReference type="EMBL" id="TXG57355.1"/>
    </source>
</evidence>
<evidence type="ECO:0000256" key="3">
    <source>
        <dbReference type="ARBA" id="ARBA00022679"/>
    </source>
</evidence>
<name>A0A5C7HKR8_9ROSI</name>
<feature type="compositionally biased region" description="Low complexity" evidence="6">
    <location>
        <begin position="73"/>
        <end position="89"/>
    </location>
</feature>
<dbReference type="GO" id="GO:0016020">
    <property type="term" value="C:membrane"/>
    <property type="evidence" value="ECO:0007669"/>
    <property type="project" value="UniProtKB-SubCell"/>
</dbReference>
<dbReference type="InterPro" id="IPR003406">
    <property type="entry name" value="Glyco_trans_14"/>
</dbReference>
<gene>
    <name evidence="8" type="ORF">EZV62_018668</name>
</gene>
<evidence type="ECO:0000256" key="6">
    <source>
        <dbReference type="SAM" id="MobiDB-lite"/>
    </source>
</evidence>
<dbReference type="OrthoDB" id="191334at2759"/>
<keyword evidence="7" id="KW-0812">Transmembrane</keyword>
<evidence type="ECO:0000256" key="1">
    <source>
        <dbReference type="ARBA" id="ARBA00004606"/>
    </source>
</evidence>
<feature type="region of interest" description="Disordered" evidence="6">
    <location>
        <begin position="70"/>
        <end position="89"/>
    </location>
</feature>
<dbReference type="Proteomes" id="UP000323000">
    <property type="component" value="Chromosome 8"/>
</dbReference>
<proteinExistence type="predicted"/>
<reference evidence="9" key="1">
    <citation type="journal article" date="2019" name="Gigascience">
        <title>De novo genome assembly of the endangered Acer yangbiense, a plant species with extremely small populations endemic to Yunnan Province, China.</title>
        <authorList>
            <person name="Yang J."/>
            <person name="Wariss H.M."/>
            <person name="Tao L."/>
            <person name="Zhang R."/>
            <person name="Yun Q."/>
            <person name="Hollingsworth P."/>
            <person name="Dao Z."/>
            <person name="Luo G."/>
            <person name="Guo H."/>
            <person name="Ma Y."/>
            <person name="Sun W."/>
        </authorList>
    </citation>
    <scope>NUCLEOTIDE SEQUENCE [LARGE SCALE GENOMIC DNA]</scope>
    <source>
        <strain evidence="9">cv. Malutang</strain>
    </source>
</reference>
<evidence type="ECO:0000256" key="2">
    <source>
        <dbReference type="ARBA" id="ARBA00022676"/>
    </source>
</evidence>
<keyword evidence="5" id="KW-0325">Glycoprotein</keyword>
<accession>A0A5C7HKR8</accession>
<keyword evidence="9" id="KW-1185">Reference proteome</keyword>
<sequence length="406" mass="46723">MKSQNQSNILTSFSKMFNAQLHLLNLLLFFILFASGLTVGIILSFSLKNFSFNLNITQFSVTSSPQSKQTLHLSSPSSSLTSSAPNNNNNDTVRVGLKEFLKPPNITHDMEDEELLWRASMVGKIKEYPFERTPKVAFLFLTRGPVLLAPLWEKFFRGHQGLYSIYVHSSPSFNESEAEPADSVFYRRRIPSKKVEWGSVNMIEAERRLLANALLDISNQRFVLLSESCIPIFNFSTTYSYLINSTQNFVEVYDLEGPVGRGRYSPKMAPTIKIDQWRKGSQWFEMDRDLALEVVSDTTYFPIFQKFCHGDCYADEHYLPTFVNIKFGEKTANRTLTWVEWKYGGPHPTRFIRTGVTVEFLKKLRSGSKCEYNGNSTNVCFLFARKFLPNTSDRLLRFAPQVMHYR</sequence>
<comment type="caution">
    <text evidence="8">The sequence shown here is derived from an EMBL/GenBank/DDBJ whole genome shotgun (WGS) entry which is preliminary data.</text>
</comment>
<keyword evidence="2" id="KW-0328">Glycosyltransferase</keyword>
<dbReference type="InterPro" id="IPR044174">
    <property type="entry name" value="BC10-like"/>
</dbReference>
<feature type="transmembrane region" description="Helical" evidence="7">
    <location>
        <begin position="21"/>
        <end position="47"/>
    </location>
</feature>
<keyword evidence="3" id="KW-0808">Transferase</keyword>
<dbReference type="Pfam" id="PF02485">
    <property type="entry name" value="Branch"/>
    <property type="match status" value="1"/>
</dbReference>
<dbReference type="PANTHER" id="PTHR31042">
    <property type="entry name" value="CORE-2/I-BRANCHING BETA-1,6-N-ACETYLGLUCOSAMINYLTRANSFERASE FAMILY PROTEIN-RELATED"/>
    <property type="match status" value="1"/>
</dbReference>
<dbReference type="PANTHER" id="PTHR31042:SF111">
    <property type="entry name" value="CORE-2_I-BRANCHING BETA-1,6-N-ACETYLGLUCOSAMINYLTRANSFERASE FAMILY PROTEIN"/>
    <property type="match status" value="1"/>
</dbReference>
<keyword evidence="7" id="KW-1133">Transmembrane helix</keyword>
<evidence type="ECO:0000313" key="9">
    <source>
        <dbReference type="Proteomes" id="UP000323000"/>
    </source>
</evidence>
<dbReference type="GO" id="GO:0016757">
    <property type="term" value="F:glycosyltransferase activity"/>
    <property type="evidence" value="ECO:0007669"/>
    <property type="project" value="UniProtKB-KW"/>
</dbReference>
<dbReference type="AlphaFoldDB" id="A0A5C7HKR8"/>
<organism evidence="8 9">
    <name type="scientific">Acer yangbiense</name>
    <dbReference type="NCBI Taxonomy" id="1000413"/>
    <lineage>
        <taxon>Eukaryota</taxon>
        <taxon>Viridiplantae</taxon>
        <taxon>Streptophyta</taxon>
        <taxon>Embryophyta</taxon>
        <taxon>Tracheophyta</taxon>
        <taxon>Spermatophyta</taxon>
        <taxon>Magnoliopsida</taxon>
        <taxon>eudicotyledons</taxon>
        <taxon>Gunneridae</taxon>
        <taxon>Pentapetalae</taxon>
        <taxon>rosids</taxon>
        <taxon>malvids</taxon>
        <taxon>Sapindales</taxon>
        <taxon>Sapindaceae</taxon>
        <taxon>Hippocastanoideae</taxon>
        <taxon>Acereae</taxon>
        <taxon>Acer</taxon>
    </lineage>
</organism>
<comment type="subcellular location">
    <subcellularLocation>
        <location evidence="1">Membrane</location>
        <topology evidence="1">Single-pass type II membrane protein</topology>
    </subcellularLocation>
</comment>